<feature type="region of interest" description="Disordered" evidence="6">
    <location>
        <begin position="36"/>
        <end position="58"/>
    </location>
</feature>
<evidence type="ECO:0000256" key="2">
    <source>
        <dbReference type="ARBA" id="ARBA00022801"/>
    </source>
</evidence>
<keyword evidence="2 5" id="KW-0378">Hydrolase</keyword>
<dbReference type="PANTHER" id="PTHR10728:SF40">
    <property type="entry name" value="PATATIN FAMILY PROTEIN"/>
    <property type="match status" value="1"/>
</dbReference>
<evidence type="ECO:0000313" key="9">
    <source>
        <dbReference type="Proteomes" id="UP000239563"/>
    </source>
</evidence>
<dbReference type="AlphaFoldDB" id="A0A2N8UM30"/>
<evidence type="ECO:0000256" key="5">
    <source>
        <dbReference type="PROSITE-ProRule" id="PRU00555"/>
    </source>
</evidence>
<evidence type="ECO:0000256" key="4">
    <source>
        <dbReference type="ARBA" id="ARBA00023098"/>
    </source>
</evidence>
<keyword evidence="4 5" id="KW-0443">Lipid metabolism</keyword>
<feature type="compositionally biased region" description="Basic and acidic residues" evidence="6">
    <location>
        <begin position="41"/>
        <end position="58"/>
    </location>
</feature>
<feature type="domain" description="PLA2c" evidence="7">
    <location>
        <begin position="100"/>
        <end position="628"/>
    </location>
</feature>
<feature type="compositionally biased region" description="Low complexity" evidence="6">
    <location>
        <begin position="497"/>
        <end position="506"/>
    </location>
</feature>
<organism evidence="8 9">
    <name type="scientific">Sporisorium reilianum f. sp. reilianum</name>
    <dbReference type="NCBI Taxonomy" id="72559"/>
    <lineage>
        <taxon>Eukaryota</taxon>
        <taxon>Fungi</taxon>
        <taxon>Dikarya</taxon>
        <taxon>Basidiomycota</taxon>
        <taxon>Ustilaginomycotina</taxon>
        <taxon>Ustilaginomycetes</taxon>
        <taxon>Ustilaginales</taxon>
        <taxon>Ustilaginaceae</taxon>
        <taxon>Sporisorium</taxon>
    </lineage>
</organism>
<dbReference type="InterPro" id="IPR016035">
    <property type="entry name" value="Acyl_Trfase/lysoPLipase"/>
</dbReference>
<protein>
    <submittedName>
        <fullName evidence="8">Related to phospholipase A2, cytosolic</fullName>
    </submittedName>
</protein>
<sequence>MPVEPSSSTVWLPTDTHAEQQALNGLQPAHGDIVWSQAAQEKSKAEDHKQHDGSSSDMHKLVSSFKSLGHSIKSQSHATLEIFRLSSHVSSDLTDTQLYPELQQDASVATSAAICAQEEAFRTARRSFVLSSKALHKFLELDESESVDEADIPEIALGGSGGGYRACLGYLSLISLLATTASGVYFQLAPLVMKMKRGHVHPGPLDLYGTLTTTHLLASPGVRRVVAAEKQSDPEEEGDKGFELKKEWFKFSRCTTTMGIDEGRNPLPILTAVRHERTWKDWSAPSAPHPADDDTDSRAWWQWFTFTPFDFGCDSLPFFIPLWSFGRHFSSGRSTKRTPELSLSLILGLCTSAPAAPLSAYLGALYRNLPHGAFGDKLRSWADGWSASHAEQKQRLENHHPVHAQNEPNPLFDAQDAEKKWRGLENSPRLHLVDAGMANNEPHSVFFRPGRRPDVVLLGDYSSDVQKDAAVERIGEGLVERRLGVRPHPSPPPTPAPTDTSTSEAAQEITRKFSTKYAQVLSTFHLAPPATPEEHDALAAKNVPPAPEDVEPTLVYLPLLPHAVQPTYDPSTAEFSSSYNLVWTQHQVHTLRTTAEANVRTALPTIRGVVREAYERKKAARLAALKRV</sequence>
<dbReference type="SMART" id="SM00022">
    <property type="entry name" value="PLAc"/>
    <property type="match status" value="1"/>
</dbReference>
<dbReference type="PANTHER" id="PTHR10728">
    <property type="entry name" value="CYTOSOLIC PHOSPHOLIPASE A2"/>
    <property type="match status" value="1"/>
</dbReference>
<dbReference type="Proteomes" id="UP000239563">
    <property type="component" value="Chromosome XIX"/>
</dbReference>
<dbReference type="GO" id="GO:0046475">
    <property type="term" value="P:glycerophospholipid catabolic process"/>
    <property type="evidence" value="ECO:0007669"/>
    <property type="project" value="TreeGrafter"/>
</dbReference>
<evidence type="ECO:0000313" key="8">
    <source>
        <dbReference type="EMBL" id="SJX65850.1"/>
    </source>
</evidence>
<keyword evidence="3 5" id="KW-0442">Lipid degradation</keyword>
<dbReference type="PROSITE" id="PS51210">
    <property type="entry name" value="PLA2C"/>
    <property type="match status" value="1"/>
</dbReference>
<dbReference type="GO" id="GO:0005829">
    <property type="term" value="C:cytosol"/>
    <property type="evidence" value="ECO:0007669"/>
    <property type="project" value="TreeGrafter"/>
</dbReference>
<gene>
    <name evidence="8" type="ORF">SRS1_16403</name>
</gene>
<evidence type="ECO:0000256" key="1">
    <source>
        <dbReference type="ARBA" id="ARBA00008780"/>
    </source>
</evidence>
<evidence type="ECO:0000259" key="7">
    <source>
        <dbReference type="PROSITE" id="PS51210"/>
    </source>
</evidence>
<name>A0A2N8UM30_9BASI</name>
<proteinExistence type="inferred from homology"/>
<dbReference type="EMBL" id="LT795072">
    <property type="protein sequence ID" value="SJX65850.1"/>
    <property type="molecule type" value="Genomic_DNA"/>
</dbReference>
<dbReference type="GO" id="GO:0004623">
    <property type="term" value="F:phospholipase A2 activity"/>
    <property type="evidence" value="ECO:0007669"/>
    <property type="project" value="TreeGrafter"/>
</dbReference>
<dbReference type="Gene3D" id="3.40.1090.10">
    <property type="entry name" value="Cytosolic phospholipase A2 catalytic domain"/>
    <property type="match status" value="2"/>
</dbReference>
<comment type="similarity">
    <text evidence="1">Belongs to the lysophospholipase family.</text>
</comment>
<accession>A0A2N8UM30</accession>
<feature type="region of interest" description="Disordered" evidence="6">
    <location>
        <begin position="483"/>
        <end position="507"/>
    </location>
</feature>
<dbReference type="SUPFAM" id="SSF52151">
    <property type="entry name" value="FabD/lysophospholipase-like"/>
    <property type="match status" value="1"/>
</dbReference>
<evidence type="ECO:0000256" key="6">
    <source>
        <dbReference type="SAM" id="MobiDB-lite"/>
    </source>
</evidence>
<evidence type="ECO:0000256" key="3">
    <source>
        <dbReference type="ARBA" id="ARBA00022963"/>
    </source>
</evidence>
<reference evidence="8 9" key="1">
    <citation type="submission" date="2017-02" db="EMBL/GenBank/DDBJ databases">
        <authorList>
            <person name="Peterson S.W."/>
        </authorList>
    </citation>
    <scope>NUCLEOTIDE SEQUENCE [LARGE SCALE GENOMIC DNA]</scope>
    <source>
        <strain evidence="8 9">SRS1_H2-8</strain>
    </source>
</reference>
<dbReference type="InterPro" id="IPR002642">
    <property type="entry name" value="LysoPLipase_cat_dom"/>
</dbReference>